<dbReference type="Pfam" id="PF12937">
    <property type="entry name" value="F-box-like"/>
    <property type="match status" value="1"/>
</dbReference>
<feature type="domain" description="F-box" evidence="2">
    <location>
        <begin position="37"/>
        <end position="82"/>
    </location>
</feature>
<evidence type="ECO:0000313" key="3">
    <source>
        <dbReference type="EMBL" id="KAF2748456.1"/>
    </source>
</evidence>
<proteinExistence type="predicted"/>
<dbReference type="AlphaFoldDB" id="A0A6A6VF77"/>
<dbReference type="SMART" id="SM00256">
    <property type="entry name" value="FBOX"/>
    <property type="match status" value="1"/>
</dbReference>
<dbReference type="SUPFAM" id="SSF81383">
    <property type="entry name" value="F-box domain"/>
    <property type="match status" value="1"/>
</dbReference>
<evidence type="ECO:0000313" key="4">
    <source>
        <dbReference type="Proteomes" id="UP000799440"/>
    </source>
</evidence>
<dbReference type="InterPro" id="IPR036047">
    <property type="entry name" value="F-box-like_dom_sf"/>
</dbReference>
<dbReference type="EMBL" id="MU006569">
    <property type="protein sequence ID" value="KAF2748456.1"/>
    <property type="molecule type" value="Genomic_DNA"/>
</dbReference>
<evidence type="ECO:0000259" key="2">
    <source>
        <dbReference type="PROSITE" id="PS50181"/>
    </source>
</evidence>
<dbReference type="PROSITE" id="PS50181">
    <property type="entry name" value="FBOX"/>
    <property type="match status" value="1"/>
</dbReference>
<dbReference type="OrthoDB" id="3828959at2759"/>
<dbReference type="Gene3D" id="1.20.1280.50">
    <property type="match status" value="1"/>
</dbReference>
<feature type="region of interest" description="Disordered" evidence="1">
    <location>
        <begin position="16"/>
        <end position="40"/>
    </location>
</feature>
<accession>A0A6A6VF77</accession>
<dbReference type="InterPro" id="IPR001810">
    <property type="entry name" value="F-box_dom"/>
</dbReference>
<protein>
    <recommendedName>
        <fullName evidence="2">F-box domain-containing protein</fullName>
    </recommendedName>
</protein>
<reference evidence="3" key="1">
    <citation type="journal article" date="2020" name="Stud. Mycol.">
        <title>101 Dothideomycetes genomes: a test case for predicting lifestyles and emergence of pathogens.</title>
        <authorList>
            <person name="Haridas S."/>
            <person name="Albert R."/>
            <person name="Binder M."/>
            <person name="Bloem J."/>
            <person name="Labutti K."/>
            <person name="Salamov A."/>
            <person name="Andreopoulos B."/>
            <person name="Baker S."/>
            <person name="Barry K."/>
            <person name="Bills G."/>
            <person name="Bluhm B."/>
            <person name="Cannon C."/>
            <person name="Castanera R."/>
            <person name="Culley D."/>
            <person name="Daum C."/>
            <person name="Ezra D."/>
            <person name="Gonzalez J."/>
            <person name="Henrissat B."/>
            <person name="Kuo A."/>
            <person name="Liang C."/>
            <person name="Lipzen A."/>
            <person name="Lutzoni F."/>
            <person name="Magnuson J."/>
            <person name="Mondo S."/>
            <person name="Nolan M."/>
            <person name="Ohm R."/>
            <person name="Pangilinan J."/>
            <person name="Park H.-J."/>
            <person name="Ramirez L."/>
            <person name="Alfaro M."/>
            <person name="Sun H."/>
            <person name="Tritt A."/>
            <person name="Yoshinaga Y."/>
            <person name="Zwiers L.-H."/>
            <person name="Turgeon B."/>
            <person name="Goodwin S."/>
            <person name="Spatafora J."/>
            <person name="Crous P."/>
            <person name="Grigoriev I."/>
        </authorList>
    </citation>
    <scope>NUCLEOTIDE SEQUENCE</scope>
    <source>
        <strain evidence="3">CBS 119925</strain>
    </source>
</reference>
<keyword evidence="4" id="KW-1185">Reference proteome</keyword>
<name>A0A6A6VF77_9PLEO</name>
<sequence length="313" mass="34647">MDTDRSFFRVVLTDTNHAMPPASPPSTAAQPGAETPSKDPPHFPTEILEEIFDNLPPLEPLCKVQLVCVRWKEIVNTSWKLRVKLFLPPPELCTQTKFLLSDRHVNPWVSRIFGSSLKIFKHLTFAPYIEDDGGLEGYPIIFAHAIGSSPALISTNASLHHPNASWRRMHITVPPALDLCVYDDIHKQQDVSAGDNDYDDALVHDSYFQKRAHPPGVVRPASYPLPPIKTGFLMGDFCATRIDHSMIVKIDGVGGTSVLPAANGVWALSKRQKEVFGVNPMSQSGPGSNVGLDSQRCFGWLNWSLRDVPGQVH</sequence>
<evidence type="ECO:0000256" key="1">
    <source>
        <dbReference type="SAM" id="MobiDB-lite"/>
    </source>
</evidence>
<organism evidence="3 4">
    <name type="scientific">Sporormia fimetaria CBS 119925</name>
    <dbReference type="NCBI Taxonomy" id="1340428"/>
    <lineage>
        <taxon>Eukaryota</taxon>
        <taxon>Fungi</taxon>
        <taxon>Dikarya</taxon>
        <taxon>Ascomycota</taxon>
        <taxon>Pezizomycotina</taxon>
        <taxon>Dothideomycetes</taxon>
        <taxon>Pleosporomycetidae</taxon>
        <taxon>Pleosporales</taxon>
        <taxon>Sporormiaceae</taxon>
        <taxon>Sporormia</taxon>
    </lineage>
</organism>
<dbReference type="Proteomes" id="UP000799440">
    <property type="component" value="Unassembled WGS sequence"/>
</dbReference>
<gene>
    <name evidence="3" type="ORF">M011DRAFT_476467</name>
</gene>